<evidence type="ECO:0000256" key="1">
    <source>
        <dbReference type="SAM" id="Phobius"/>
    </source>
</evidence>
<keyword evidence="1" id="KW-0812">Transmembrane</keyword>
<feature type="transmembrane region" description="Helical" evidence="1">
    <location>
        <begin position="68"/>
        <end position="92"/>
    </location>
</feature>
<dbReference type="EMBL" id="CABIJS010000544">
    <property type="protein sequence ID" value="VUZ53125.1"/>
    <property type="molecule type" value="Genomic_DNA"/>
</dbReference>
<evidence type="ECO:0000313" key="3">
    <source>
        <dbReference type="EMBL" id="VUZ53125.1"/>
    </source>
</evidence>
<dbReference type="Proteomes" id="UP000274504">
    <property type="component" value="Unassembled WGS sequence"/>
</dbReference>
<evidence type="ECO:0000313" key="5">
    <source>
        <dbReference type="Proteomes" id="UP000321570"/>
    </source>
</evidence>
<dbReference type="Proteomes" id="UP000321570">
    <property type="component" value="Unassembled WGS sequence"/>
</dbReference>
<reference evidence="6" key="1">
    <citation type="submission" date="2017-02" db="UniProtKB">
        <authorList>
            <consortium name="WormBaseParasite"/>
        </authorList>
    </citation>
    <scope>IDENTIFICATION</scope>
</reference>
<dbReference type="EMBL" id="UYSG01002236">
    <property type="protein sequence ID" value="VDL57330.1"/>
    <property type="molecule type" value="Genomic_DNA"/>
</dbReference>
<keyword evidence="1" id="KW-1133">Transmembrane helix</keyword>
<organism evidence="6">
    <name type="scientific">Hymenolepis diminuta</name>
    <name type="common">Rat tapeworm</name>
    <dbReference type="NCBI Taxonomy" id="6216"/>
    <lineage>
        <taxon>Eukaryota</taxon>
        <taxon>Metazoa</taxon>
        <taxon>Spiralia</taxon>
        <taxon>Lophotrochozoa</taxon>
        <taxon>Platyhelminthes</taxon>
        <taxon>Cestoda</taxon>
        <taxon>Eucestoda</taxon>
        <taxon>Cyclophyllidea</taxon>
        <taxon>Hymenolepididae</taxon>
        <taxon>Hymenolepis</taxon>
    </lineage>
</organism>
<keyword evidence="5" id="KW-1185">Reference proteome</keyword>
<evidence type="ECO:0000313" key="6">
    <source>
        <dbReference type="WBParaSite" id="HDID_0000501601-mRNA-1"/>
    </source>
</evidence>
<proteinExistence type="predicted"/>
<keyword evidence="1" id="KW-0472">Membrane</keyword>
<sequence>MANGRPIMTSEMRHCERFCFNGGVCIGCLRDPHGMAQCVGCTCPQHLWTGERCEIRVGYAGLRSTEDILYILTVTFATFTLLMGTMVIFLYLKNRGFRKDPFMIPADQPVHLAIRREPTDFVQSSTYSDEHNENPQPLVIPGNIQMIDSH</sequence>
<gene>
    <name evidence="2" type="ORF">HDID_LOCUS5012</name>
    <name evidence="3" type="ORF">WMSIL1_LOCUS11510</name>
</gene>
<name>A0A0R3SJA1_HYMDI</name>
<dbReference type="WBParaSite" id="HDID_0000501601-mRNA-1">
    <property type="protein sequence ID" value="HDID_0000501601-mRNA-1"/>
    <property type="gene ID" value="HDID_0000501601"/>
</dbReference>
<dbReference type="AlphaFoldDB" id="A0A0R3SJA1"/>
<evidence type="ECO:0000313" key="2">
    <source>
        <dbReference type="EMBL" id="VDL57330.1"/>
    </source>
</evidence>
<reference evidence="2 4" key="2">
    <citation type="submission" date="2018-11" db="EMBL/GenBank/DDBJ databases">
        <authorList>
            <consortium name="Pathogen Informatics"/>
        </authorList>
    </citation>
    <scope>NUCLEOTIDE SEQUENCE [LARGE SCALE GENOMIC DNA]</scope>
</reference>
<dbReference type="OrthoDB" id="6264098at2759"/>
<protein>
    <submittedName>
        <fullName evidence="6">EGF-like domain-containing protein</fullName>
    </submittedName>
</protein>
<evidence type="ECO:0000313" key="4">
    <source>
        <dbReference type="Proteomes" id="UP000274504"/>
    </source>
</evidence>
<accession>A0A0R3SJA1</accession>
<reference evidence="3 5" key="3">
    <citation type="submission" date="2019-07" db="EMBL/GenBank/DDBJ databases">
        <authorList>
            <person name="Jastrzebski P J."/>
            <person name="Paukszto L."/>
            <person name="Jastrzebski P J."/>
        </authorList>
    </citation>
    <scope>NUCLEOTIDE SEQUENCE [LARGE SCALE GENOMIC DNA]</scope>
    <source>
        <strain evidence="3 5">WMS-il1</strain>
    </source>
</reference>